<keyword evidence="6" id="KW-1185">Reference proteome</keyword>
<accession>A0A8C4P8X5</accession>
<evidence type="ECO:0000256" key="2">
    <source>
        <dbReference type="ARBA" id="ARBA00023002"/>
    </source>
</evidence>
<keyword evidence="2" id="KW-0560">Oxidoreductase</keyword>
<reference evidence="5" key="1">
    <citation type="submission" date="2025-08" db="UniProtKB">
        <authorList>
            <consortium name="Ensembl"/>
        </authorList>
    </citation>
    <scope>IDENTIFICATION</scope>
</reference>
<dbReference type="GO" id="GO:0008202">
    <property type="term" value="P:steroid metabolic process"/>
    <property type="evidence" value="ECO:0007669"/>
    <property type="project" value="TreeGrafter"/>
</dbReference>
<dbReference type="PANTHER" id="PTHR43313">
    <property type="entry name" value="SHORT-CHAIN DEHYDROGENASE/REDUCTASE FAMILY 9C"/>
    <property type="match status" value="1"/>
</dbReference>
<evidence type="ECO:0000313" key="6">
    <source>
        <dbReference type="Proteomes" id="UP000694423"/>
    </source>
</evidence>
<dbReference type="PRINTS" id="PR00081">
    <property type="entry name" value="GDHRDH"/>
</dbReference>
<sequence length="381" mass="41392">MWLYLAVLVGLYLLRRWHRERQRVPDLAEKYVLITGCDSGFGNLLARQLDARGLRVLAACLTEPGAAQLRAAASSRLQTLLLDVTSSESIAAAAAWVEGRVGDRGLWGLVNNAGIAIPTAPNEWLRKEDFVRVLNVNLVGLVEVTLSLLPLVRRARGRVVNVASAAGRLTFFGGGYCPSKYGVEAFSDSLRRELRDFGVRVSIIEPGCFRTPIVDSEAARDSVARAWSLCSDEVRQAYGHHYFSTYNSDFLRLLSTANSNLSLVTSAMEHALTAEHPRTRYSCGLDSQLYYIPLSYLPSSWTDRLLHSSALKPSAPQLAAQAVPALAVASIKATLLPSGSQVASVAPSPPRRAVLCKGTKTVCTASRETGGKGRPTRRGDR</sequence>
<reference evidence="5" key="2">
    <citation type="submission" date="2025-09" db="UniProtKB">
        <authorList>
            <consortium name="Ensembl"/>
        </authorList>
    </citation>
    <scope>IDENTIFICATION</scope>
</reference>
<dbReference type="PRINTS" id="PR00080">
    <property type="entry name" value="SDRFAMILY"/>
</dbReference>
<dbReference type="SUPFAM" id="SSF51735">
    <property type="entry name" value="NAD(P)-binding Rossmann-fold domains"/>
    <property type="match status" value="1"/>
</dbReference>
<dbReference type="Proteomes" id="UP000694423">
    <property type="component" value="Unplaced"/>
</dbReference>
<evidence type="ECO:0000256" key="4">
    <source>
        <dbReference type="SAM" id="SignalP"/>
    </source>
</evidence>
<proteinExistence type="inferred from homology"/>
<dbReference type="InterPro" id="IPR036291">
    <property type="entry name" value="NAD(P)-bd_dom_sf"/>
</dbReference>
<dbReference type="AlphaFoldDB" id="A0A8C4P8X5"/>
<feature type="signal peptide" evidence="4">
    <location>
        <begin position="1"/>
        <end position="19"/>
    </location>
</feature>
<dbReference type="Gene3D" id="3.40.50.720">
    <property type="entry name" value="NAD(P)-binding Rossmann-like Domain"/>
    <property type="match status" value="1"/>
</dbReference>
<organism evidence="5 6">
    <name type="scientific">Dromaius novaehollandiae</name>
    <name type="common">Emu</name>
    <dbReference type="NCBI Taxonomy" id="8790"/>
    <lineage>
        <taxon>Eukaryota</taxon>
        <taxon>Metazoa</taxon>
        <taxon>Chordata</taxon>
        <taxon>Craniata</taxon>
        <taxon>Vertebrata</taxon>
        <taxon>Euteleostomi</taxon>
        <taxon>Archelosauria</taxon>
        <taxon>Archosauria</taxon>
        <taxon>Dinosauria</taxon>
        <taxon>Saurischia</taxon>
        <taxon>Theropoda</taxon>
        <taxon>Coelurosauria</taxon>
        <taxon>Aves</taxon>
        <taxon>Palaeognathae</taxon>
        <taxon>Casuariiformes</taxon>
        <taxon>Dromaiidae</taxon>
        <taxon>Dromaius</taxon>
    </lineage>
</organism>
<dbReference type="Ensembl" id="ENSDNVT00000018008.1">
    <property type="protein sequence ID" value="ENSDNVP00000014991.1"/>
    <property type="gene ID" value="ENSDNVG00000010542.1"/>
</dbReference>
<dbReference type="FunFam" id="3.40.50.720:FF:000074">
    <property type="entry name" value="Retinol dehydrogenase type 1"/>
    <property type="match status" value="1"/>
</dbReference>
<dbReference type="GO" id="GO:0016491">
    <property type="term" value="F:oxidoreductase activity"/>
    <property type="evidence" value="ECO:0007669"/>
    <property type="project" value="UniProtKB-KW"/>
</dbReference>
<dbReference type="PANTHER" id="PTHR43313:SF11">
    <property type="entry name" value="RETINOL DEHYDROGENASE 16"/>
    <property type="match status" value="1"/>
</dbReference>
<protein>
    <submittedName>
        <fullName evidence="5">Retinol dehydrogenase 7-like</fullName>
    </submittedName>
</protein>
<evidence type="ECO:0000256" key="3">
    <source>
        <dbReference type="RuleBase" id="RU000363"/>
    </source>
</evidence>
<gene>
    <name evidence="5" type="primary">LOC135323526</name>
</gene>
<comment type="similarity">
    <text evidence="1 3">Belongs to the short-chain dehydrogenases/reductases (SDR) family.</text>
</comment>
<feature type="chain" id="PRO_5034081134" evidence="4">
    <location>
        <begin position="20"/>
        <end position="381"/>
    </location>
</feature>
<dbReference type="InterPro" id="IPR002347">
    <property type="entry name" value="SDR_fam"/>
</dbReference>
<evidence type="ECO:0000313" key="5">
    <source>
        <dbReference type="Ensembl" id="ENSDNVP00000014991.1"/>
    </source>
</evidence>
<keyword evidence="4" id="KW-0732">Signal</keyword>
<name>A0A8C4P8X5_DRONO</name>
<evidence type="ECO:0000256" key="1">
    <source>
        <dbReference type="ARBA" id="ARBA00006484"/>
    </source>
</evidence>
<dbReference type="Pfam" id="PF00106">
    <property type="entry name" value="adh_short"/>
    <property type="match status" value="1"/>
</dbReference>